<dbReference type="EMBL" id="CYXX01000024">
    <property type="protein sequence ID" value="CUN23672.1"/>
    <property type="molecule type" value="Genomic_DNA"/>
</dbReference>
<reference evidence="1 2" key="1">
    <citation type="submission" date="2015-09" db="EMBL/GenBank/DDBJ databases">
        <authorList>
            <consortium name="Pathogen Informatics"/>
        </authorList>
    </citation>
    <scope>NUCLEOTIDE SEQUENCE [LARGE SCALE GENOMIC DNA]</scope>
    <source>
        <strain evidence="1 2">2789STDY5608887</strain>
    </source>
</reference>
<accession>A0A173V8K3</accession>
<protein>
    <submittedName>
        <fullName evidence="1">Uncharacterized protein</fullName>
    </submittedName>
</protein>
<evidence type="ECO:0000313" key="2">
    <source>
        <dbReference type="Proteomes" id="UP000095453"/>
    </source>
</evidence>
<name>A0A173V8K3_9FIRM</name>
<organism evidence="1 2">
    <name type="scientific">Roseburia inulinivorans</name>
    <dbReference type="NCBI Taxonomy" id="360807"/>
    <lineage>
        <taxon>Bacteria</taxon>
        <taxon>Bacillati</taxon>
        <taxon>Bacillota</taxon>
        <taxon>Clostridia</taxon>
        <taxon>Lachnospirales</taxon>
        <taxon>Lachnospiraceae</taxon>
        <taxon>Roseburia</taxon>
    </lineage>
</organism>
<sequence>MKKTTKDIREESKKIFLEYVGENSNLRLLYFHTFLCPIAMAEAMVKEHIIEDYGALELLVLRLYEAGFHDSKEIASLSGMKETMIERVLSSEINVYHHIDISTGEITDMGWQTLKENEQGNSVSHVMYDTPRRLQIEAATGTVIPSFLEENNIKRLKSVLEERADGVVPRESVEYDEELRNEINERLLEYKHMDILNEGDTIKSIESLRTTQIYYRWAYLVKFEGMKYPMVVMQGNKSISNVNAESIKNGNYGTKVVQPLSISETDAAFLKENGFVFEDVLVRRDDVFEYLNEKTLNFRFQQEQTEIEIEDENAVFEDERIVETEDAELEAEK</sequence>
<dbReference type="AlphaFoldDB" id="A0A173V8K3"/>
<evidence type="ECO:0000313" key="1">
    <source>
        <dbReference type="EMBL" id="CUN23672.1"/>
    </source>
</evidence>
<dbReference type="RefSeq" id="WP_055170691.1">
    <property type="nucleotide sequence ID" value="NZ_CYXX01000024.1"/>
</dbReference>
<proteinExistence type="predicted"/>
<dbReference type="Proteomes" id="UP000095453">
    <property type="component" value="Unassembled WGS sequence"/>
</dbReference>
<gene>
    <name evidence="1" type="ORF">ERS852444_02676</name>
</gene>